<dbReference type="SUPFAM" id="SSF49599">
    <property type="entry name" value="TRAF domain-like"/>
    <property type="match status" value="1"/>
</dbReference>
<dbReference type="InterPro" id="IPR002083">
    <property type="entry name" value="MATH/TRAF_dom"/>
</dbReference>
<dbReference type="GO" id="GO:0016567">
    <property type="term" value="P:protein ubiquitination"/>
    <property type="evidence" value="ECO:0007669"/>
    <property type="project" value="InterPro"/>
</dbReference>
<gene>
    <name evidence="3" type="primary">ga18978</name>
    <name evidence="3" type="ORF">PR202_ga18978</name>
</gene>
<dbReference type="PROSITE" id="PS50144">
    <property type="entry name" value="MATH"/>
    <property type="match status" value="1"/>
</dbReference>
<protein>
    <recommendedName>
        <fullName evidence="2">MATH domain-containing protein</fullName>
    </recommendedName>
</protein>
<dbReference type="AlphaFoldDB" id="A0AAV5CT96"/>
<reference evidence="3" key="2">
    <citation type="submission" date="2021-12" db="EMBL/GenBank/DDBJ databases">
        <title>Resequencing data analysis of finger millet.</title>
        <authorList>
            <person name="Hatakeyama M."/>
            <person name="Aluri S."/>
            <person name="Balachadran M.T."/>
            <person name="Sivarajan S.R."/>
            <person name="Poveda L."/>
            <person name="Shimizu-Inatsugi R."/>
            <person name="Schlapbach R."/>
            <person name="Sreeman S.M."/>
            <person name="Shimizu K.K."/>
        </authorList>
    </citation>
    <scope>NUCLEOTIDE SEQUENCE</scope>
</reference>
<sequence>MAWAPASSSPPPPFRVGGRGWNIRVYPDGWKEDSGTGYVSVFLCLVDGAPDARVKYTLSLLDKHGQVSSSSQLKEVSTTLKTIDAYWGYSKFVDKSQLRLNDDDCFTIRRAAGPAPSVAGVARQLCQGQGSEQAAAPLSRCSRTGKAQTSPSV</sequence>
<dbReference type="InterPro" id="IPR008974">
    <property type="entry name" value="TRAF-like"/>
</dbReference>
<dbReference type="CDD" id="cd00121">
    <property type="entry name" value="MATH"/>
    <property type="match status" value="1"/>
</dbReference>
<name>A0AAV5CT96_ELECO</name>
<dbReference type="InterPro" id="IPR045005">
    <property type="entry name" value="BPM1-6"/>
</dbReference>
<dbReference type="Pfam" id="PF22486">
    <property type="entry name" value="MATH_2"/>
    <property type="match status" value="1"/>
</dbReference>
<dbReference type="PANTHER" id="PTHR26379">
    <property type="entry name" value="BTB/POZ AND MATH DOMAIN-CONTAINING PROTEIN 1"/>
    <property type="match status" value="1"/>
</dbReference>
<dbReference type="Proteomes" id="UP001054889">
    <property type="component" value="Unassembled WGS sequence"/>
</dbReference>
<feature type="region of interest" description="Disordered" evidence="1">
    <location>
        <begin position="131"/>
        <end position="153"/>
    </location>
</feature>
<reference evidence="3" key="1">
    <citation type="journal article" date="2018" name="DNA Res.">
        <title>Multiple hybrid de novo genome assembly of finger millet, an orphan allotetraploid crop.</title>
        <authorList>
            <person name="Hatakeyama M."/>
            <person name="Aluri S."/>
            <person name="Balachadran M.T."/>
            <person name="Sivarajan S.R."/>
            <person name="Patrignani A."/>
            <person name="Gruter S."/>
            <person name="Poveda L."/>
            <person name="Shimizu-Inatsugi R."/>
            <person name="Baeten J."/>
            <person name="Francoijs K.J."/>
            <person name="Nataraja K.N."/>
            <person name="Reddy Y.A.N."/>
            <person name="Phadnis S."/>
            <person name="Ravikumar R.L."/>
            <person name="Schlapbach R."/>
            <person name="Sreeman S.M."/>
            <person name="Shimizu K.K."/>
        </authorList>
    </citation>
    <scope>NUCLEOTIDE SEQUENCE</scope>
</reference>
<dbReference type="EMBL" id="BQKI01000009">
    <property type="protein sequence ID" value="GJN01697.1"/>
    <property type="molecule type" value="Genomic_DNA"/>
</dbReference>
<dbReference type="PANTHER" id="PTHR26379:SF187">
    <property type="entry name" value="OS07G0655300 PROTEIN"/>
    <property type="match status" value="1"/>
</dbReference>
<evidence type="ECO:0000256" key="1">
    <source>
        <dbReference type="SAM" id="MobiDB-lite"/>
    </source>
</evidence>
<comment type="caution">
    <text evidence="3">The sequence shown here is derived from an EMBL/GenBank/DDBJ whole genome shotgun (WGS) entry which is preliminary data.</text>
</comment>
<accession>A0AAV5CT96</accession>
<proteinExistence type="predicted"/>
<evidence type="ECO:0000313" key="3">
    <source>
        <dbReference type="EMBL" id="GJN01697.1"/>
    </source>
</evidence>
<evidence type="ECO:0000313" key="4">
    <source>
        <dbReference type="Proteomes" id="UP001054889"/>
    </source>
</evidence>
<keyword evidence="4" id="KW-1185">Reference proteome</keyword>
<evidence type="ECO:0000259" key="2">
    <source>
        <dbReference type="PROSITE" id="PS50144"/>
    </source>
</evidence>
<dbReference type="Gene3D" id="2.60.210.10">
    <property type="entry name" value="Apoptosis, Tumor Necrosis Factor Receptor Associated Protein 2, Chain A"/>
    <property type="match status" value="1"/>
</dbReference>
<feature type="compositionally biased region" description="Polar residues" evidence="1">
    <location>
        <begin position="141"/>
        <end position="153"/>
    </location>
</feature>
<feature type="domain" description="MATH" evidence="2">
    <location>
        <begin position="1"/>
        <end position="112"/>
    </location>
</feature>
<organism evidence="3 4">
    <name type="scientific">Eleusine coracana subsp. coracana</name>
    <dbReference type="NCBI Taxonomy" id="191504"/>
    <lineage>
        <taxon>Eukaryota</taxon>
        <taxon>Viridiplantae</taxon>
        <taxon>Streptophyta</taxon>
        <taxon>Embryophyta</taxon>
        <taxon>Tracheophyta</taxon>
        <taxon>Spermatophyta</taxon>
        <taxon>Magnoliopsida</taxon>
        <taxon>Liliopsida</taxon>
        <taxon>Poales</taxon>
        <taxon>Poaceae</taxon>
        <taxon>PACMAD clade</taxon>
        <taxon>Chloridoideae</taxon>
        <taxon>Cynodonteae</taxon>
        <taxon>Eleusininae</taxon>
        <taxon>Eleusine</taxon>
    </lineage>
</organism>